<dbReference type="AlphaFoldDB" id="A0A699HMZ1"/>
<feature type="non-terminal residue" evidence="4">
    <location>
        <position position="1046"/>
    </location>
</feature>
<dbReference type="GO" id="GO:0003676">
    <property type="term" value="F:nucleic acid binding"/>
    <property type="evidence" value="ECO:0007669"/>
    <property type="project" value="InterPro"/>
</dbReference>
<sequence length="1046" mass="116886">MNRNGDNTRRIVLVETPANALVVTDGMGYDWSYQAEEGPTDSALMAHSSLGSSSSDIEPCLESLEARIVIHQKNEAVFEQDIAFLKYDVKVIDNFITELKNQLEESLKEKNDLKLKLEKFETSFKNLNNLINSQISPKDKTGLGYDGQLNERDLNNIHMNKSDVFESASDSSVNESEDDNNQANDRYKEGKGYHAVPPLYTRNFMPPRPNLSFAGLDDSVFKSAMSETVTSVHKTETSVSKTSKESMEKPKTIRSSAPLIEEWNLIVMMTSNPQYTLRDQGIFDSGCSRHMTGNKSFLTDYQEIDDGFVAFGGSPKRERKAAQSLFEMNQFHQMKGIKREFSVARTPQQNRVAERKNRTLIEAARTMLADSLFPTIFWAEAINIACYVQNKVLVTKPHNKAPYELLIGRSPNLNFMRPFGCSDTILNTLDHLGKFEGKADEGFLVGYSVNIKAFREWEDRMERAATTTSSLEAEQDNDIREVQITATIDGKVKLVSEASIRRHLKLEDFNGISTFPNIGIFEQLALIGASKGYTEVDISLFLTMLVQGPILQGEGLTVPVESHHTPSGAPTTLQPPLSSPSRIPTRQEIEVPQPSSPTHINVVDEVASIGADVRHGGAATIVSSLDAGHGSGNIDKTPSMPHDLPLLRVHTLGNLQQTKEVYSTAFTKLIIKVKKLKKIVKSNEARRRAKIVVSDDEDAAKDSSDLDISLVQQDAERIARVHEEASSFNVEEWEDIQATIEADEELALKIQAEERKKYCKAVKARLLVDLINQRKRHFAQQRAEERRNKPLTQAQQRTYMSNYVKHKGSHTLTIPKIADECSKRAVEEELEQESCKRQKTRESSEPREKEDDELTQEDLQQMVMIVPVEEVYVEALQGPIMQGEGLTVPVESHHTPSGAPTTLQPPLSSPSRIPTRQEIEVPQPSSPTHTNVADEVASIGVDVRHGGVATIVSSLDAGQGSDRVVALKTDLKQTKKVYGAAYTKLIMKVKKLEKTIKTSQARRKAKIVVSDDEEDLEDPSKQERKIDEIDQDPNILLIQHDAEIYG</sequence>
<organism evidence="4">
    <name type="scientific">Tanacetum cinerariifolium</name>
    <name type="common">Dalmatian daisy</name>
    <name type="synonym">Chrysanthemum cinerariifolium</name>
    <dbReference type="NCBI Taxonomy" id="118510"/>
    <lineage>
        <taxon>Eukaryota</taxon>
        <taxon>Viridiplantae</taxon>
        <taxon>Streptophyta</taxon>
        <taxon>Embryophyta</taxon>
        <taxon>Tracheophyta</taxon>
        <taxon>Spermatophyta</taxon>
        <taxon>Magnoliopsida</taxon>
        <taxon>eudicotyledons</taxon>
        <taxon>Gunneridae</taxon>
        <taxon>Pentapetalae</taxon>
        <taxon>asterids</taxon>
        <taxon>campanulids</taxon>
        <taxon>Asterales</taxon>
        <taxon>Asteraceae</taxon>
        <taxon>Asteroideae</taxon>
        <taxon>Anthemideae</taxon>
        <taxon>Anthemidinae</taxon>
        <taxon>Tanacetum</taxon>
    </lineage>
</organism>
<feature type="domain" description="Integrase catalytic" evidence="3">
    <location>
        <begin position="254"/>
        <end position="410"/>
    </location>
</feature>
<protein>
    <submittedName>
        <fullName evidence="4">Retrovirus-related Pol polyprotein from transposon TNT 1-94</fullName>
    </submittedName>
</protein>
<dbReference type="PANTHER" id="PTHR42648">
    <property type="entry name" value="TRANSPOSASE, PUTATIVE-RELATED"/>
    <property type="match status" value="1"/>
</dbReference>
<feature type="region of interest" description="Disordered" evidence="2">
    <location>
        <begin position="166"/>
        <end position="192"/>
    </location>
</feature>
<feature type="compositionally biased region" description="Low complexity" evidence="2">
    <location>
        <begin position="900"/>
        <end position="911"/>
    </location>
</feature>
<feature type="compositionally biased region" description="Low complexity" evidence="2">
    <location>
        <begin position="570"/>
        <end position="581"/>
    </location>
</feature>
<evidence type="ECO:0000313" key="4">
    <source>
        <dbReference type="EMBL" id="GEY14119.1"/>
    </source>
</evidence>
<feature type="coiled-coil region" evidence="1">
    <location>
        <begin position="96"/>
        <end position="130"/>
    </location>
</feature>
<evidence type="ECO:0000256" key="1">
    <source>
        <dbReference type="SAM" id="Coils"/>
    </source>
</evidence>
<dbReference type="PANTHER" id="PTHR42648:SF32">
    <property type="entry name" value="RIBONUCLEASE H-LIKE DOMAIN, GAG-PRE-INTEGRASE DOMAIN PROTEIN-RELATED"/>
    <property type="match status" value="1"/>
</dbReference>
<dbReference type="GO" id="GO:0008233">
    <property type="term" value="F:peptidase activity"/>
    <property type="evidence" value="ECO:0007669"/>
    <property type="project" value="UniProtKB-KW"/>
</dbReference>
<dbReference type="GO" id="GO:0015074">
    <property type="term" value="P:DNA integration"/>
    <property type="evidence" value="ECO:0007669"/>
    <property type="project" value="InterPro"/>
</dbReference>
<dbReference type="InterPro" id="IPR012337">
    <property type="entry name" value="RNaseH-like_sf"/>
</dbReference>
<dbReference type="EMBL" id="BKCJ010154921">
    <property type="protein sequence ID" value="GEY14119.1"/>
    <property type="molecule type" value="Genomic_DNA"/>
</dbReference>
<evidence type="ECO:0000256" key="2">
    <source>
        <dbReference type="SAM" id="MobiDB-lite"/>
    </source>
</evidence>
<comment type="caution">
    <text evidence="4">The sequence shown here is derived from an EMBL/GenBank/DDBJ whole genome shotgun (WGS) entry which is preliminary data.</text>
</comment>
<dbReference type="Gene3D" id="3.30.420.10">
    <property type="entry name" value="Ribonuclease H-like superfamily/Ribonuclease H"/>
    <property type="match status" value="1"/>
</dbReference>
<gene>
    <name evidence="4" type="ORF">Tci_386093</name>
</gene>
<dbReference type="InterPro" id="IPR039537">
    <property type="entry name" value="Retrotran_Ty1/copia-like"/>
</dbReference>
<accession>A0A699HMZ1</accession>
<feature type="region of interest" description="Disordered" evidence="2">
    <location>
        <begin position="559"/>
        <end position="583"/>
    </location>
</feature>
<keyword evidence="1" id="KW-0175">Coiled coil</keyword>
<proteinExistence type="predicted"/>
<dbReference type="InterPro" id="IPR036397">
    <property type="entry name" value="RNaseH_sf"/>
</dbReference>
<feature type="compositionally biased region" description="Basic and acidic residues" evidence="2">
    <location>
        <begin position="829"/>
        <end position="849"/>
    </location>
</feature>
<dbReference type="InterPro" id="IPR001584">
    <property type="entry name" value="Integrase_cat-core"/>
</dbReference>
<dbReference type="GO" id="GO:0006508">
    <property type="term" value="P:proteolysis"/>
    <property type="evidence" value="ECO:0007669"/>
    <property type="project" value="UniProtKB-KW"/>
</dbReference>
<feature type="region of interest" description="Disordered" evidence="2">
    <location>
        <begin position="829"/>
        <end position="858"/>
    </location>
</feature>
<evidence type="ECO:0000259" key="3">
    <source>
        <dbReference type="PROSITE" id="PS50994"/>
    </source>
</evidence>
<dbReference type="SUPFAM" id="SSF53098">
    <property type="entry name" value="Ribonuclease H-like"/>
    <property type="match status" value="1"/>
</dbReference>
<name>A0A699HMZ1_TANCI</name>
<reference evidence="4" key="1">
    <citation type="journal article" date="2019" name="Sci. Rep.">
        <title>Draft genome of Tanacetum cinerariifolium, the natural source of mosquito coil.</title>
        <authorList>
            <person name="Yamashiro T."/>
            <person name="Shiraishi A."/>
            <person name="Satake H."/>
            <person name="Nakayama K."/>
        </authorList>
    </citation>
    <scope>NUCLEOTIDE SEQUENCE</scope>
</reference>
<dbReference type="PROSITE" id="PS50994">
    <property type="entry name" value="INTEGRASE"/>
    <property type="match status" value="1"/>
</dbReference>
<feature type="region of interest" description="Disordered" evidence="2">
    <location>
        <begin position="888"/>
        <end position="911"/>
    </location>
</feature>